<dbReference type="Gene3D" id="3.80.10.10">
    <property type="entry name" value="Ribonuclease Inhibitor"/>
    <property type="match status" value="2"/>
</dbReference>
<dbReference type="PRINTS" id="PR00364">
    <property type="entry name" value="DISEASERSIST"/>
</dbReference>
<reference evidence="12" key="1">
    <citation type="journal article" date="2016" name="Nature">
        <title>The genome of the seagrass Zostera marina reveals angiosperm adaptation to the sea.</title>
        <authorList>
            <person name="Olsen J.L."/>
            <person name="Rouze P."/>
            <person name="Verhelst B."/>
            <person name="Lin Y.-C."/>
            <person name="Bayer T."/>
            <person name="Collen J."/>
            <person name="Dattolo E."/>
            <person name="De Paoli E."/>
            <person name="Dittami S."/>
            <person name="Maumus F."/>
            <person name="Michel G."/>
            <person name="Kersting A."/>
            <person name="Lauritano C."/>
            <person name="Lohaus R."/>
            <person name="Toepel M."/>
            <person name="Tonon T."/>
            <person name="Vanneste K."/>
            <person name="Amirebrahimi M."/>
            <person name="Brakel J."/>
            <person name="Bostroem C."/>
            <person name="Chovatia M."/>
            <person name="Grimwood J."/>
            <person name="Jenkins J.W."/>
            <person name="Jueterbock A."/>
            <person name="Mraz A."/>
            <person name="Stam W.T."/>
            <person name="Tice H."/>
            <person name="Bornberg-Bauer E."/>
            <person name="Green P.J."/>
            <person name="Pearson G.A."/>
            <person name="Procaccini G."/>
            <person name="Duarte C.M."/>
            <person name="Schmutz J."/>
            <person name="Reusch T.B.H."/>
            <person name="Van de Peer Y."/>
        </authorList>
    </citation>
    <scope>NUCLEOTIDE SEQUENCE [LARGE SCALE GENOMIC DNA]</scope>
    <source>
        <strain evidence="12">cv. Finnish</strain>
    </source>
</reference>
<dbReference type="OMA" id="WNTREEN"/>
<dbReference type="Pfam" id="PF25019">
    <property type="entry name" value="LRR_R13L1-DRL21"/>
    <property type="match status" value="2"/>
</dbReference>
<comment type="caution">
    <text evidence="11">The sequence shown here is derived from an EMBL/GenBank/DDBJ whole genome shotgun (WGS) entry which is preliminary data.</text>
</comment>
<evidence type="ECO:0000256" key="4">
    <source>
        <dbReference type="ARBA" id="ARBA00022741"/>
    </source>
</evidence>
<evidence type="ECO:0000259" key="9">
    <source>
        <dbReference type="Pfam" id="PF23559"/>
    </source>
</evidence>
<feature type="domain" description="Disease resistance protein winged helix" evidence="9">
    <location>
        <begin position="433"/>
        <end position="497"/>
    </location>
</feature>
<dbReference type="GO" id="GO:0005524">
    <property type="term" value="F:ATP binding"/>
    <property type="evidence" value="ECO:0007669"/>
    <property type="project" value="UniProtKB-KW"/>
</dbReference>
<gene>
    <name evidence="11" type="ORF">ZOSMA_58G01070</name>
</gene>
<dbReference type="STRING" id="29655.A0A0K9NV70"/>
<evidence type="ECO:0000256" key="5">
    <source>
        <dbReference type="ARBA" id="ARBA00022821"/>
    </source>
</evidence>
<dbReference type="Proteomes" id="UP000036987">
    <property type="component" value="Unassembled WGS sequence"/>
</dbReference>
<comment type="similarity">
    <text evidence="1">Belongs to the disease resistance NB-LRR family.</text>
</comment>
<dbReference type="EMBL" id="LFYR01001606">
    <property type="protein sequence ID" value="KMZ60649.1"/>
    <property type="molecule type" value="Genomic_DNA"/>
</dbReference>
<keyword evidence="3" id="KW-0677">Repeat</keyword>
<feature type="domain" description="NB-ARC" evidence="7">
    <location>
        <begin position="183"/>
        <end position="348"/>
    </location>
</feature>
<dbReference type="PANTHER" id="PTHR36766">
    <property type="entry name" value="PLANT BROAD-SPECTRUM MILDEW RESISTANCE PROTEIN RPW8"/>
    <property type="match status" value="1"/>
</dbReference>
<evidence type="ECO:0000259" key="8">
    <source>
        <dbReference type="Pfam" id="PF18052"/>
    </source>
</evidence>
<dbReference type="FunFam" id="3.40.50.300:FF:001091">
    <property type="entry name" value="Probable disease resistance protein At1g61300"/>
    <property type="match status" value="1"/>
</dbReference>
<evidence type="ECO:0000256" key="1">
    <source>
        <dbReference type="ARBA" id="ARBA00008894"/>
    </source>
</evidence>
<dbReference type="InterPro" id="IPR042197">
    <property type="entry name" value="Apaf_helical"/>
</dbReference>
<keyword evidence="5" id="KW-0611">Plant defense</keyword>
<name>A0A0K9NV70_ZOSMR</name>
<dbReference type="InterPro" id="IPR036388">
    <property type="entry name" value="WH-like_DNA-bd_sf"/>
</dbReference>
<evidence type="ECO:0000313" key="12">
    <source>
        <dbReference type="Proteomes" id="UP000036987"/>
    </source>
</evidence>
<organism evidence="11 12">
    <name type="scientific">Zostera marina</name>
    <name type="common">Eelgrass</name>
    <dbReference type="NCBI Taxonomy" id="29655"/>
    <lineage>
        <taxon>Eukaryota</taxon>
        <taxon>Viridiplantae</taxon>
        <taxon>Streptophyta</taxon>
        <taxon>Embryophyta</taxon>
        <taxon>Tracheophyta</taxon>
        <taxon>Spermatophyta</taxon>
        <taxon>Magnoliopsida</taxon>
        <taxon>Liliopsida</taxon>
        <taxon>Zosteraceae</taxon>
        <taxon>Zostera</taxon>
    </lineage>
</organism>
<dbReference type="PANTHER" id="PTHR36766:SF40">
    <property type="entry name" value="DISEASE RESISTANCE PROTEIN RGA3"/>
    <property type="match status" value="1"/>
</dbReference>
<keyword evidence="6" id="KW-0067">ATP-binding</keyword>
<dbReference type="SUPFAM" id="SSF52540">
    <property type="entry name" value="P-loop containing nucleoside triphosphate hydrolases"/>
    <property type="match status" value="1"/>
</dbReference>
<feature type="domain" description="Disease resistance N-terminal" evidence="8">
    <location>
        <begin position="12"/>
        <end position="96"/>
    </location>
</feature>
<dbReference type="SUPFAM" id="SSF52058">
    <property type="entry name" value="L domain-like"/>
    <property type="match status" value="1"/>
</dbReference>
<dbReference type="GO" id="GO:0051707">
    <property type="term" value="P:response to other organism"/>
    <property type="evidence" value="ECO:0007669"/>
    <property type="project" value="UniProtKB-ARBA"/>
</dbReference>
<dbReference type="InterPro" id="IPR058922">
    <property type="entry name" value="WHD_DRP"/>
</dbReference>
<evidence type="ECO:0000259" key="10">
    <source>
        <dbReference type="Pfam" id="PF25019"/>
    </source>
</evidence>
<dbReference type="Gene3D" id="1.10.8.430">
    <property type="entry name" value="Helical domain of apoptotic protease-activating factors"/>
    <property type="match status" value="1"/>
</dbReference>
<evidence type="ECO:0000256" key="6">
    <source>
        <dbReference type="ARBA" id="ARBA00022840"/>
    </source>
</evidence>
<dbReference type="Gene3D" id="1.20.5.4130">
    <property type="match status" value="1"/>
</dbReference>
<keyword evidence="4" id="KW-0547">Nucleotide-binding</keyword>
<dbReference type="Gene3D" id="1.10.10.10">
    <property type="entry name" value="Winged helix-like DNA-binding domain superfamily/Winged helix DNA-binding domain"/>
    <property type="match status" value="1"/>
</dbReference>
<dbReference type="GO" id="GO:0043531">
    <property type="term" value="F:ADP binding"/>
    <property type="evidence" value="ECO:0007669"/>
    <property type="project" value="InterPro"/>
</dbReference>
<evidence type="ECO:0000256" key="2">
    <source>
        <dbReference type="ARBA" id="ARBA00022614"/>
    </source>
</evidence>
<dbReference type="InterPro" id="IPR002182">
    <property type="entry name" value="NB-ARC"/>
</dbReference>
<dbReference type="InterPro" id="IPR056789">
    <property type="entry name" value="LRR_R13L1-DRL21"/>
</dbReference>
<evidence type="ECO:0000256" key="3">
    <source>
        <dbReference type="ARBA" id="ARBA00022737"/>
    </source>
</evidence>
<dbReference type="GO" id="GO:0006952">
    <property type="term" value="P:defense response"/>
    <property type="evidence" value="ECO:0007669"/>
    <property type="project" value="UniProtKB-KW"/>
</dbReference>
<dbReference type="Gene3D" id="3.40.50.300">
    <property type="entry name" value="P-loop containing nucleotide triphosphate hydrolases"/>
    <property type="match status" value="1"/>
</dbReference>
<dbReference type="InterPro" id="IPR032675">
    <property type="entry name" value="LRR_dom_sf"/>
</dbReference>
<dbReference type="InterPro" id="IPR041118">
    <property type="entry name" value="Rx_N"/>
</dbReference>
<dbReference type="InterPro" id="IPR027417">
    <property type="entry name" value="P-loop_NTPase"/>
</dbReference>
<evidence type="ECO:0000313" key="11">
    <source>
        <dbReference type="EMBL" id="KMZ60649.1"/>
    </source>
</evidence>
<dbReference type="OrthoDB" id="2018313at2759"/>
<dbReference type="AlphaFoldDB" id="A0A0K9NV70"/>
<evidence type="ECO:0000259" key="7">
    <source>
        <dbReference type="Pfam" id="PF00931"/>
    </source>
</evidence>
<accession>A0A0K9NV70</accession>
<dbReference type="Pfam" id="PF18052">
    <property type="entry name" value="Rx_N"/>
    <property type="match status" value="1"/>
</dbReference>
<sequence>MESVLISFILKEASKHLIKVLGEEFTLIKNTLGELEKLKRFKTIIVNVQRDVAGRELSQQDVTWLDDMIDAAYDIEDIVDLFNTKILRRRSNNNNRISTRYTRRVIDFFSCTNNTLIFRHKIGTRVQNTFVRLAHIADEKKYYLTLSGRDGVVGNLRTTMSKTFSDMVEDDVLGRDHDLKIILEQLLFKEKTNSEVLVLFGMGGVGKTTLAKYVYHDSRVHDHFGERKFWVCVSEIFDPLKIFQSVFKQIKGKKCKVDDDLEAMRKELKKLLKEDIFLLVLDDVWTNSSLTLDSWSNMKSLFRNCKILITTREENVASVILSESYIHNVGCLPEDACWSLFKNIAFPNGNFPEELKDISKSIVKKCKGVPLSLRVLGSMMRTNQDYSYWKGIEENNILDPNYIEGENRISEILKFSYYHLPLKSKFCFVYCSIFPKDSVMKKIDLIQQWAGNGFIPLNEGNEIFEDLLSRCFFQDVEKDVYGSITTFKMHDLIHDLAESIAKSLQCGILDDSIRDRNLSDRKQVLYLSIILNMGKEEEVSYSDISIKLKDARVLRTLQLLSYDIVSKTFLDNCFTKFKFLRVLVCSDQFYNLEDIPPSIDNLKLLRYVDFSNTSIRRLPETICNLQNLQTLKLNKCFYLHILPKEVEKIIRVKILNAFIVNDGGTNLNELRHLDHLEGSLCIKHLGRSRNVVLENGILNKKSKLVSLELRFGYDCEPTKESDDEKVLQALQPHSNLKSLNIIWFYGFSIPLDMISCLRSLTHLEISFYQNLTSLSNNMGTLRSLTHLLISDCENLKSLSNDMNSLQSLTHLLISDCPKLTILPNNMGSLKSLTHLKIYCCPNIISRLPDGMEKLVSLELRFGYDCGPTKESDDEKVLQVLQPHPNLKTLNIISFGGFSIPLDISSLQSLTHLEIYRCPSLTSLPNDISSLQSLTHLKISYCLNLTTLPNNMGSLQSLTHLEISYCKNLTCLPNSMGSLQSLTHLKIYSCPNISRLPDGMEKLECLIINNCPMLKEYCKRKKPQV</sequence>
<protein>
    <submittedName>
        <fullName evidence="11">NB-ARC domain-containing disease resistance protein</fullName>
    </submittedName>
</protein>
<dbReference type="SMART" id="SM00367">
    <property type="entry name" value="LRR_CC"/>
    <property type="match status" value="4"/>
</dbReference>
<feature type="domain" description="R13L1/DRL21-like LRR repeat region" evidence="10">
    <location>
        <begin position="852"/>
        <end position="940"/>
    </location>
</feature>
<dbReference type="Pfam" id="PF23559">
    <property type="entry name" value="WHD_DRP"/>
    <property type="match status" value="1"/>
</dbReference>
<dbReference type="InterPro" id="IPR006553">
    <property type="entry name" value="Leu-rich_rpt_Cys-con_subtyp"/>
</dbReference>
<dbReference type="Pfam" id="PF00931">
    <property type="entry name" value="NB-ARC"/>
    <property type="match status" value="1"/>
</dbReference>
<feature type="domain" description="R13L1/DRL21-like LRR repeat region" evidence="10">
    <location>
        <begin position="667"/>
        <end position="792"/>
    </location>
</feature>
<proteinExistence type="inferred from homology"/>
<keyword evidence="2" id="KW-0433">Leucine-rich repeat</keyword>
<keyword evidence="12" id="KW-1185">Reference proteome</keyword>